<feature type="domain" description="ABC transmembrane type-2" evidence="9">
    <location>
        <begin position="167"/>
        <end position="402"/>
    </location>
</feature>
<dbReference type="PROSITE" id="PS51012">
    <property type="entry name" value="ABC_TM2"/>
    <property type="match status" value="1"/>
</dbReference>
<dbReference type="GO" id="GO:0140359">
    <property type="term" value="F:ABC-type transporter activity"/>
    <property type="evidence" value="ECO:0007669"/>
    <property type="project" value="InterPro"/>
</dbReference>
<dbReference type="PANTHER" id="PTHR30294:SF29">
    <property type="entry name" value="MULTIDRUG ABC TRANSPORTER PERMEASE YBHS-RELATED"/>
    <property type="match status" value="1"/>
</dbReference>
<feature type="transmembrane region" description="Helical" evidence="8">
    <location>
        <begin position="255"/>
        <end position="278"/>
    </location>
</feature>
<comment type="subcellular location">
    <subcellularLocation>
        <location evidence="1">Cell membrane</location>
        <topology evidence="1">Multi-pass membrane protein</topology>
    </subcellularLocation>
</comment>
<dbReference type="Proteomes" id="UP001144256">
    <property type="component" value="Unassembled WGS sequence"/>
</dbReference>
<evidence type="ECO:0000256" key="4">
    <source>
        <dbReference type="ARBA" id="ARBA00022475"/>
    </source>
</evidence>
<evidence type="ECO:0000313" key="11">
    <source>
        <dbReference type="Proteomes" id="UP001144256"/>
    </source>
</evidence>
<evidence type="ECO:0000256" key="1">
    <source>
        <dbReference type="ARBA" id="ARBA00004651"/>
    </source>
</evidence>
<evidence type="ECO:0000256" key="8">
    <source>
        <dbReference type="SAM" id="Phobius"/>
    </source>
</evidence>
<keyword evidence="4" id="KW-1003">Cell membrane</keyword>
<evidence type="ECO:0000256" key="6">
    <source>
        <dbReference type="ARBA" id="ARBA00022989"/>
    </source>
</evidence>
<protein>
    <submittedName>
        <fullName evidence="10">Permease</fullName>
    </submittedName>
</protein>
<evidence type="ECO:0000259" key="9">
    <source>
        <dbReference type="PROSITE" id="PS51012"/>
    </source>
</evidence>
<dbReference type="InterPro" id="IPR047817">
    <property type="entry name" value="ABC2_TM_bact-type"/>
</dbReference>
<dbReference type="PANTHER" id="PTHR30294">
    <property type="entry name" value="MEMBRANE COMPONENT OF ABC TRANSPORTER YHHJ-RELATED"/>
    <property type="match status" value="1"/>
</dbReference>
<organism evidence="10 11">
    <name type="scientific">Vallitalea longa</name>
    <dbReference type="NCBI Taxonomy" id="2936439"/>
    <lineage>
        <taxon>Bacteria</taxon>
        <taxon>Bacillati</taxon>
        <taxon>Bacillota</taxon>
        <taxon>Clostridia</taxon>
        <taxon>Lachnospirales</taxon>
        <taxon>Vallitaleaceae</taxon>
        <taxon>Vallitalea</taxon>
    </lineage>
</organism>
<sequence>MIKTFWGLFQKNFKELIREKKRTILLFALPLSMFVFVFLFFTNSQVEKTFIKPINIGVIDNDKSFYSSALIEAYKGNESFTDFININVGDNELKQEFIHGEYDALIEVPKDFANKLMHFEEDPVQVKIAYTDPLKAVLFKNVMESYENYITSVQVAVEVLYDKMEELSMTGKEISLYNSEISYELVMASVGRNDFFNYNEIVNIPSTTSVNYFFIAIIMMFLMYISVFTAIDLLREKEHMCFKRLRITRVSIFKYLISKLLSSTTYIFIIVSIWFIVISVATNLEIHNNIFYIIIYIISCILLAVSFAMFISSLLKRDESVILVSNIFIFINAIIGGSIIPLHYMPDVLSKIAIITPNYWMIKGMLHLDSNYNYNNGVIIMGVFIVISIMLTFLAYYRYKKSA</sequence>
<name>A0A9W5YBE1_9FIRM</name>
<dbReference type="AlphaFoldDB" id="A0A9W5YBE1"/>
<evidence type="ECO:0000256" key="2">
    <source>
        <dbReference type="ARBA" id="ARBA00007783"/>
    </source>
</evidence>
<feature type="transmembrane region" description="Helical" evidence="8">
    <location>
        <begin position="323"/>
        <end position="344"/>
    </location>
</feature>
<feature type="transmembrane region" description="Helical" evidence="8">
    <location>
        <begin position="378"/>
        <end position="397"/>
    </location>
</feature>
<gene>
    <name evidence="10" type="ORF">SH1V18_20360</name>
</gene>
<proteinExistence type="inferred from homology"/>
<keyword evidence="3" id="KW-0813">Transport</keyword>
<feature type="transmembrane region" description="Helical" evidence="8">
    <location>
        <begin position="24"/>
        <end position="42"/>
    </location>
</feature>
<dbReference type="Gene3D" id="3.40.1710.10">
    <property type="entry name" value="abc type-2 transporter like domain"/>
    <property type="match status" value="1"/>
</dbReference>
<comment type="caution">
    <text evidence="10">The sequence shown here is derived from an EMBL/GenBank/DDBJ whole genome shotgun (WGS) entry which is preliminary data.</text>
</comment>
<evidence type="ECO:0000256" key="5">
    <source>
        <dbReference type="ARBA" id="ARBA00022692"/>
    </source>
</evidence>
<keyword evidence="11" id="KW-1185">Reference proteome</keyword>
<reference evidence="10" key="1">
    <citation type="submission" date="2022-06" db="EMBL/GenBank/DDBJ databases">
        <title>Vallitalea longa sp. nov., an anaerobic bacterium isolated from marine sediment.</title>
        <authorList>
            <person name="Hirano S."/>
            <person name="Terahara T."/>
            <person name="Mori K."/>
            <person name="Hamada M."/>
            <person name="Matsumoto R."/>
            <person name="Kobayashi T."/>
        </authorList>
    </citation>
    <scope>NUCLEOTIDE SEQUENCE</scope>
    <source>
        <strain evidence="10">SH18-1</strain>
    </source>
</reference>
<dbReference type="Pfam" id="PF12698">
    <property type="entry name" value="ABC2_membrane_3"/>
    <property type="match status" value="1"/>
</dbReference>
<evidence type="ECO:0000256" key="3">
    <source>
        <dbReference type="ARBA" id="ARBA00022448"/>
    </source>
</evidence>
<dbReference type="EMBL" id="BRLB01000004">
    <property type="protein sequence ID" value="GKX29556.1"/>
    <property type="molecule type" value="Genomic_DNA"/>
</dbReference>
<dbReference type="InterPro" id="IPR013525">
    <property type="entry name" value="ABC2_TM"/>
</dbReference>
<evidence type="ECO:0000313" key="10">
    <source>
        <dbReference type="EMBL" id="GKX29556.1"/>
    </source>
</evidence>
<accession>A0A9W5YBE1</accession>
<feature type="transmembrane region" description="Helical" evidence="8">
    <location>
        <begin position="212"/>
        <end position="234"/>
    </location>
</feature>
<keyword evidence="5 8" id="KW-0812">Transmembrane</keyword>
<comment type="similarity">
    <text evidence="2">Belongs to the ABC-2 integral membrane protein family.</text>
</comment>
<keyword evidence="7 8" id="KW-0472">Membrane</keyword>
<keyword evidence="6 8" id="KW-1133">Transmembrane helix</keyword>
<dbReference type="GO" id="GO:0005886">
    <property type="term" value="C:plasma membrane"/>
    <property type="evidence" value="ECO:0007669"/>
    <property type="project" value="UniProtKB-SubCell"/>
</dbReference>
<dbReference type="InterPro" id="IPR051449">
    <property type="entry name" value="ABC-2_transporter_component"/>
</dbReference>
<dbReference type="RefSeq" id="WP_281815097.1">
    <property type="nucleotide sequence ID" value="NZ_BRLB01000004.1"/>
</dbReference>
<feature type="transmembrane region" description="Helical" evidence="8">
    <location>
        <begin position="290"/>
        <end position="311"/>
    </location>
</feature>
<evidence type="ECO:0000256" key="7">
    <source>
        <dbReference type="ARBA" id="ARBA00023136"/>
    </source>
</evidence>